<dbReference type="Pfam" id="PF08711">
    <property type="entry name" value="Med26"/>
    <property type="match status" value="1"/>
</dbReference>
<feature type="compositionally biased region" description="Acidic residues" evidence="1">
    <location>
        <begin position="171"/>
        <end position="181"/>
    </location>
</feature>
<feature type="domain" description="PWWP" evidence="2">
    <location>
        <begin position="12"/>
        <end position="76"/>
    </location>
</feature>
<dbReference type="Proteomes" id="UP000037751">
    <property type="component" value="Unassembled WGS sequence"/>
</dbReference>
<protein>
    <recommendedName>
        <fullName evidence="2">PWWP domain-containing protein</fullName>
    </recommendedName>
</protein>
<keyword evidence="4" id="KW-1185">Reference proteome</keyword>
<dbReference type="RefSeq" id="XP_017992944.1">
    <property type="nucleotide sequence ID" value="XM_018136955.1"/>
</dbReference>
<dbReference type="PROSITE" id="PS50812">
    <property type="entry name" value="PWWP"/>
    <property type="match status" value="1"/>
</dbReference>
<evidence type="ECO:0000313" key="3">
    <source>
        <dbReference type="EMBL" id="KOS15312.1"/>
    </source>
</evidence>
<dbReference type="STRING" id="77020.A0A0M9VQ99"/>
<comment type="caution">
    <text evidence="3">The sequence shown here is derived from an EMBL/GenBank/DDBJ whole genome shotgun (WGS) entry which is preliminary data.</text>
</comment>
<dbReference type="InterPro" id="IPR000313">
    <property type="entry name" value="PWWP_dom"/>
</dbReference>
<dbReference type="Gene3D" id="2.30.30.140">
    <property type="match status" value="1"/>
</dbReference>
<dbReference type="VEuPathDB" id="FungiDB:Malapachy_2466"/>
<reference evidence="3 4" key="1">
    <citation type="submission" date="2015-07" db="EMBL/GenBank/DDBJ databases">
        <title>Draft Genome Sequence of Malassezia furfur CBS1878 and Malassezia pachydermatis CBS1879.</title>
        <authorList>
            <person name="Triana S."/>
            <person name="Ohm R."/>
            <person name="Gonzalez A."/>
            <person name="DeCock H."/>
            <person name="Restrepo S."/>
            <person name="Celis A."/>
        </authorList>
    </citation>
    <scope>NUCLEOTIDE SEQUENCE [LARGE SCALE GENOMIC DNA]</scope>
    <source>
        <strain evidence="3 4">CBS 1879</strain>
    </source>
</reference>
<dbReference type="Pfam" id="PF00855">
    <property type="entry name" value="PWWP"/>
    <property type="match status" value="1"/>
</dbReference>
<dbReference type="PANTHER" id="PTHR12550:SF70">
    <property type="entry name" value="JIL-1 ANCHORING AND STABILIZING PROTEIN, ISOFORM A"/>
    <property type="match status" value="1"/>
</dbReference>
<dbReference type="EMBL" id="LGAV01000002">
    <property type="protein sequence ID" value="KOS15312.1"/>
    <property type="molecule type" value="Genomic_DNA"/>
</dbReference>
<dbReference type="PANTHER" id="PTHR12550">
    <property type="entry name" value="HEPATOMA-DERIVED GROWTH FACTOR-RELATED"/>
    <property type="match status" value="1"/>
</dbReference>
<proteinExistence type="predicted"/>
<feature type="region of interest" description="Disordered" evidence="1">
    <location>
        <begin position="121"/>
        <end position="196"/>
    </location>
</feature>
<dbReference type="InterPro" id="IPR035441">
    <property type="entry name" value="TFIIS/LEDGF_dom_sf"/>
</dbReference>
<dbReference type="GeneID" id="28728830"/>
<evidence type="ECO:0000256" key="1">
    <source>
        <dbReference type="SAM" id="MobiDB-lite"/>
    </source>
</evidence>
<name>A0A0M9VQ99_9BASI</name>
<accession>A0A0M9VQ99</accession>
<gene>
    <name evidence="3" type="ORF">Malapachy_2466</name>
</gene>
<dbReference type="CDD" id="cd05840">
    <property type="entry name" value="PWWP_ScIOC4-like"/>
    <property type="match status" value="1"/>
</dbReference>
<feature type="compositionally biased region" description="Acidic residues" evidence="1">
    <location>
        <begin position="122"/>
        <end position="134"/>
    </location>
</feature>
<dbReference type="SMART" id="SM00293">
    <property type="entry name" value="PWWP"/>
    <property type="match status" value="1"/>
</dbReference>
<organism evidence="3 4">
    <name type="scientific">Malassezia pachydermatis</name>
    <dbReference type="NCBI Taxonomy" id="77020"/>
    <lineage>
        <taxon>Eukaryota</taxon>
        <taxon>Fungi</taxon>
        <taxon>Dikarya</taxon>
        <taxon>Basidiomycota</taxon>
        <taxon>Ustilaginomycotina</taxon>
        <taxon>Malasseziomycetes</taxon>
        <taxon>Malasseziales</taxon>
        <taxon>Malasseziaceae</taxon>
        <taxon>Malassezia</taxon>
    </lineage>
</organism>
<dbReference type="SUPFAM" id="SSF63748">
    <property type="entry name" value="Tudor/PWWP/MBT"/>
    <property type="match status" value="1"/>
</dbReference>
<evidence type="ECO:0000313" key="4">
    <source>
        <dbReference type="Proteomes" id="UP000037751"/>
    </source>
</evidence>
<sequence>MSSSSAAHEFKVGDVVLAKIKGFPSWPGIIMDDDNVPKAVRDERPSTKSTLFTIRFFPTADYHWVTARDMTLLTSEDIQAFLAKPPRKSSDLQKAYKIAQDPTAWNDEQNRIVREHEAWVEQAEEAEDEEEDEDASKSSTRRRSTTQPRKRAAGTSAKASTNKRARAAEDVAAEAEGDAETPAEKEREPDEELDPATRKVREWRYKLQRAFLNKGGVIVASDMDAQDATFKTVEAYTDMTVEQLKTTKIGKVMKRIHQLPDVPHDDKFHFRERAGALVKKWGTLLGVASDEKA</sequence>
<dbReference type="AlphaFoldDB" id="A0A0M9VQ99"/>
<dbReference type="Gene3D" id="1.20.930.10">
    <property type="entry name" value="Conserved domain common to transcription factors TFIIS, elongin A, CRSP70"/>
    <property type="match status" value="1"/>
</dbReference>
<evidence type="ECO:0000259" key="2">
    <source>
        <dbReference type="PROSITE" id="PS50812"/>
    </source>
</evidence>
<feature type="compositionally biased region" description="Basic residues" evidence="1">
    <location>
        <begin position="139"/>
        <end position="152"/>
    </location>
</feature>
<dbReference type="OrthoDB" id="62853at2759"/>
<dbReference type="InterPro" id="IPR017923">
    <property type="entry name" value="TFIIS_N"/>
</dbReference>
<dbReference type="InterPro" id="IPR035503">
    <property type="entry name" value="IOC4-like_PWWP"/>
</dbReference>